<dbReference type="EMBL" id="QSHU01000025">
    <property type="protein sequence ID" value="RHC36311.1"/>
    <property type="molecule type" value="Genomic_DNA"/>
</dbReference>
<dbReference type="Pfam" id="PF13408">
    <property type="entry name" value="Zn_ribbon_recom"/>
    <property type="match status" value="1"/>
</dbReference>
<dbReference type="GO" id="GO:0000150">
    <property type="term" value="F:DNA strand exchange activity"/>
    <property type="evidence" value="ECO:0007669"/>
    <property type="project" value="InterPro"/>
</dbReference>
<dbReference type="PANTHER" id="PTHR30461:SF23">
    <property type="entry name" value="DNA RECOMBINASE-RELATED"/>
    <property type="match status" value="1"/>
</dbReference>
<dbReference type="Proteomes" id="UP000286104">
    <property type="component" value="Unassembled WGS sequence"/>
</dbReference>
<proteinExistence type="predicted"/>
<dbReference type="Pfam" id="PF07508">
    <property type="entry name" value="Recombinase"/>
    <property type="match status" value="1"/>
</dbReference>
<sequence>MVDNCARAVFYARVSTQEEEQLKALPKQVEECKDIIASKGWRLINGYVDEGKSGTKKDGRKAYIKLLEDMQEDKFDIIVVKSQDRLQRNTFDWYKFADLLNKNNKRLYLYMDNKFYEPSEDALITGIKAILAEQYSRDLSKKLNNYHEHRIEKARAGEEVPAMGNGQTYGYQLINGKWVVDESQRELVRKMYELYTDLHSVCKVRDALNEQGYRNQRGNLFTDENIGRIVKNVMHKGWVILNRHHKEFDSKETIKKLEDEWVIVKNDHEAIVSEELWDAVNDEIQSHRNKGNSGTRGKRGGTDPLSGKMVCNCCGRVLWKHASQGSYKSKEGRKYTYKRYTQWYCSGKMGRGELACTDPATISGVKLQKYLVEMADMFLDYSTVEYSKNLLKRRTISWLEDLKDKLTTPNDNGKIEQDLKALEGKRGKLIDLYTDELISKEEFKSRSVDLDAEIEKKRALLVPVEENPDIKAIEDTIANIDAEIGALFEDEAMVEEKKVQFIQEHIKKVYVSKNSDVFIVLDNVAGAFLFIDKEDTRIEVVPVAEYNPEELSEEGITENDFVPFDRESMPQHHGPKHLHPSGPQTASRCCFRDRFSRDQP</sequence>
<dbReference type="InterPro" id="IPR038109">
    <property type="entry name" value="DNA_bind_recomb_sf"/>
</dbReference>
<dbReference type="InterPro" id="IPR050639">
    <property type="entry name" value="SSR_resolvase"/>
</dbReference>
<dbReference type="CDD" id="cd00338">
    <property type="entry name" value="Ser_Recombinase"/>
    <property type="match status" value="1"/>
</dbReference>
<dbReference type="Pfam" id="PF00239">
    <property type="entry name" value="Resolvase"/>
    <property type="match status" value="1"/>
</dbReference>
<dbReference type="RefSeq" id="WP_117918487.1">
    <property type="nucleotide sequence ID" value="NZ_QRUL01000003.1"/>
</dbReference>
<accession>A0A413ZXH9</accession>
<dbReference type="Gene3D" id="3.40.50.1390">
    <property type="entry name" value="Resolvase, N-terminal catalytic domain"/>
    <property type="match status" value="1"/>
</dbReference>
<evidence type="ECO:0000259" key="3">
    <source>
        <dbReference type="PROSITE" id="PS51737"/>
    </source>
</evidence>
<dbReference type="InterPro" id="IPR011109">
    <property type="entry name" value="DNA_bind_recombinase_dom"/>
</dbReference>
<comment type="caution">
    <text evidence="4">The sequence shown here is derived from an EMBL/GenBank/DDBJ whole genome shotgun (WGS) entry which is preliminary data.</text>
</comment>
<dbReference type="SUPFAM" id="SSF53041">
    <property type="entry name" value="Resolvase-like"/>
    <property type="match status" value="1"/>
</dbReference>
<dbReference type="Gene3D" id="3.90.1750.20">
    <property type="entry name" value="Putative Large Serine Recombinase, Chain B, Domain 2"/>
    <property type="match status" value="1"/>
</dbReference>
<dbReference type="InterPro" id="IPR036162">
    <property type="entry name" value="Resolvase-like_N_sf"/>
</dbReference>
<protein>
    <submittedName>
        <fullName evidence="4">Recombinase family protein</fullName>
    </submittedName>
</protein>
<dbReference type="SMART" id="SM00857">
    <property type="entry name" value="Resolvase"/>
    <property type="match status" value="1"/>
</dbReference>
<feature type="region of interest" description="Disordered" evidence="1">
    <location>
        <begin position="564"/>
        <end position="588"/>
    </location>
</feature>
<evidence type="ECO:0000313" key="5">
    <source>
        <dbReference type="Proteomes" id="UP000286104"/>
    </source>
</evidence>
<dbReference type="InterPro" id="IPR006119">
    <property type="entry name" value="Resolv_N"/>
</dbReference>
<dbReference type="PANTHER" id="PTHR30461">
    <property type="entry name" value="DNA-INVERTASE FROM LAMBDOID PROPHAGE"/>
    <property type="match status" value="1"/>
</dbReference>
<dbReference type="PROSITE" id="PS51736">
    <property type="entry name" value="RECOMBINASES_3"/>
    <property type="match status" value="1"/>
</dbReference>
<dbReference type="PROSITE" id="PS51737">
    <property type="entry name" value="RECOMBINASE_DNA_BIND"/>
    <property type="match status" value="1"/>
</dbReference>
<dbReference type="InterPro" id="IPR025827">
    <property type="entry name" value="Zn_ribbon_recom_dom"/>
</dbReference>
<organism evidence="4 5">
    <name type="scientific">Agathobacter rectalis</name>
    <dbReference type="NCBI Taxonomy" id="39491"/>
    <lineage>
        <taxon>Bacteria</taxon>
        <taxon>Bacillati</taxon>
        <taxon>Bacillota</taxon>
        <taxon>Clostridia</taxon>
        <taxon>Lachnospirales</taxon>
        <taxon>Lachnospiraceae</taxon>
        <taxon>Agathobacter</taxon>
    </lineage>
</organism>
<name>A0A413ZXH9_9FIRM</name>
<gene>
    <name evidence="4" type="ORF">DW848_14100</name>
</gene>
<dbReference type="AlphaFoldDB" id="A0A413ZXH9"/>
<evidence type="ECO:0000256" key="1">
    <source>
        <dbReference type="SAM" id="MobiDB-lite"/>
    </source>
</evidence>
<feature type="domain" description="Recombinase" evidence="3">
    <location>
        <begin position="168"/>
        <end position="291"/>
    </location>
</feature>
<evidence type="ECO:0000313" key="4">
    <source>
        <dbReference type="EMBL" id="RHC36311.1"/>
    </source>
</evidence>
<dbReference type="GO" id="GO:0003677">
    <property type="term" value="F:DNA binding"/>
    <property type="evidence" value="ECO:0007669"/>
    <property type="project" value="InterPro"/>
</dbReference>
<evidence type="ECO:0000259" key="2">
    <source>
        <dbReference type="PROSITE" id="PS51736"/>
    </source>
</evidence>
<reference evidence="4 5" key="1">
    <citation type="submission" date="2018-08" db="EMBL/GenBank/DDBJ databases">
        <title>A genome reference for cultivated species of the human gut microbiota.</title>
        <authorList>
            <person name="Zou Y."/>
            <person name="Xue W."/>
            <person name="Luo G."/>
        </authorList>
    </citation>
    <scope>NUCLEOTIDE SEQUENCE [LARGE SCALE GENOMIC DNA]</scope>
    <source>
        <strain evidence="4 5">AM36-3AA</strain>
    </source>
</reference>
<feature type="domain" description="Resolvase/invertase-type recombinase catalytic" evidence="2">
    <location>
        <begin position="7"/>
        <end position="157"/>
    </location>
</feature>